<feature type="transmembrane region" description="Helical" evidence="7">
    <location>
        <begin position="108"/>
        <end position="130"/>
    </location>
</feature>
<organism evidence="9 10">
    <name type="scientific">Pollutimonas thiosulfatoxidans</name>
    <dbReference type="NCBI Taxonomy" id="2028345"/>
    <lineage>
        <taxon>Bacteria</taxon>
        <taxon>Pseudomonadati</taxon>
        <taxon>Pseudomonadota</taxon>
        <taxon>Betaproteobacteria</taxon>
        <taxon>Burkholderiales</taxon>
        <taxon>Alcaligenaceae</taxon>
        <taxon>Pollutimonas</taxon>
    </lineage>
</organism>
<dbReference type="CDD" id="cd17321">
    <property type="entry name" value="MFS_MMR_MDR_like"/>
    <property type="match status" value="1"/>
</dbReference>
<dbReference type="InterPro" id="IPR036259">
    <property type="entry name" value="MFS_trans_sf"/>
</dbReference>
<feature type="transmembrane region" description="Helical" evidence="7">
    <location>
        <begin position="205"/>
        <end position="223"/>
    </location>
</feature>
<keyword evidence="5 7" id="KW-1133">Transmembrane helix</keyword>
<evidence type="ECO:0000313" key="10">
    <source>
        <dbReference type="Proteomes" id="UP000283474"/>
    </source>
</evidence>
<evidence type="ECO:0000313" key="9">
    <source>
        <dbReference type="EMBL" id="QAA95315.1"/>
    </source>
</evidence>
<keyword evidence="2" id="KW-0813">Transport</keyword>
<name>A0A410GGD2_9BURK</name>
<feature type="transmembrane region" description="Helical" evidence="7">
    <location>
        <begin position="142"/>
        <end position="160"/>
    </location>
</feature>
<comment type="subcellular location">
    <subcellularLocation>
        <location evidence="1">Cell membrane</location>
        <topology evidence="1">Multi-pass membrane protein</topology>
    </subcellularLocation>
</comment>
<accession>A0A410GGD2</accession>
<dbReference type="AlphaFoldDB" id="A0A410GGD2"/>
<dbReference type="KEGG" id="pus:CKA81_16680"/>
<dbReference type="PROSITE" id="PS50850">
    <property type="entry name" value="MFS"/>
    <property type="match status" value="1"/>
</dbReference>
<evidence type="ECO:0000256" key="6">
    <source>
        <dbReference type="ARBA" id="ARBA00023136"/>
    </source>
</evidence>
<evidence type="ECO:0000259" key="8">
    <source>
        <dbReference type="PROSITE" id="PS50850"/>
    </source>
</evidence>
<evidence type="ECO:0000256" key="7">
    <source>
        <dbReference type="SAM" id="Phobius"/>
    </source>
</evidence>
<keyword evidence="6 7" id="KW-0472">Membrane</keyword>
<feature type="transmembrane region" description="Helical" evidence="7">
    <location>
        <begin position="273"/>
        <end position="296"/>
    </location>
</feature>
<dbReference type="EMBL" id="CP022987">
    <property type="protein sequence ID" value="QAA95315.1"/>
    <property type="molecule type" value="Genomic_DNA"/>
</dbReference>
<gene>
    <name evidence="9" type="ORF">CKA81_16680</name>
</gene>
<protein>
    <submittedName>
        <fullName evidence="9">MFS transporter</fullName>
    </submittedName>
</protein>
<feature type="transmembrane region" description="Helical" evidence="7">
    <location>
        <begin position="401"/>
        <end position="421"/>
    </location>
</feature>
<dbReference type="SUPFAM" id="SSF103473">
    <property type="entry name" value="MFS general substrate transporter"/>
    <property type="match status" value="1"/>
</dbReference>
<feature type="transmembrane region" description="Helical" evidence="7">
    <location>
        <begin position="302"/>
        <end position="325"/>
    </location>
</feature>
<keyword evidence="10" id="KW-1185">Reference proteome</keyword>
<dbReference type="InterPro" id="IPR011701">
    <property type="entry name" value="MFS"/>
</dbReference>
<feature type="transmembrane region" description="Helical" evidence="7">
    <location>
        <begin position="83"/>
        <end position="102"/>
    </location>
</feature>
<evidence type="ECO:0000256" key="3">
    <source>
        <dbReference type="ARBA" id="ARBA00022475"/>
    </source>
</evidence>
<evidence type="ECO:0000256" key="4">
    <source>
        <dbReference type="ARBA" id="ARBA00022692"/>
    </source>
</evidence>
<dbReference type="Gene3D" id="1.20.1720.10">
    <property type="entry name" value="Multidrug resistance protein D"/>
    <property type="match status" value="1"/>
</dbReference>
<feature type="transmembrane region" description="Helical" evidence="7">
    <location>
        <begin position="337"/>
        <end position="355"/>
    </location>
</feature>
<evidence type="ECO:0000256" key="1">
    <source>
        <dbReference type="ARBA" id="ARBA00004651"/>
    </source>
</evidence>
<dbReference type="GO" id="GO:0005886">
    <property type="term" value="C:plasma membrane"/>
    <property type="evidence" value="ECO:0007669"/>
    <property type="project" value="UniProtKB-SubCell"/>
</dbReference>
<keyword evidence="4 7" id="KW-0812">Transmembrane</keyword>
<dbReference type="GO" id="GO:0022857">
    <property type="term" value="F:transmembrane transporter activity"/>
    <property type="evidence" value="ECO:0007669"/>
    <property type="project" value="InterPro"/>
</dbReference>
<dbReference type="InterPro" id="IPR020846">
    <property type="entry name" value="MFS_dom"/>
</dbReference>
<reference evidence="9 10" key="1">
    <citation type="submission" date="2017-08" db="EMBL/GenBank/DDBJ databases">
        <authorList>
            <person name="Park S.-J."/>
            <person name="Kim H."/>
        </authorList>
    </citation>
    <scope>NUCLEOTIDE SEQUENCE [LARGE SCALE GENOMIC DNA]</scope>
    <source>
        <strain evidence="10">ye3</strain>
    </source>
</reference>
<dbReference type="Pfam" id="PF07690">
    <property type="entry name" value="MFS_1"/>
    <property type="match status" value="1"/>
</dbReference>
<dbReference type="OrthoDB" id="9807274at2"/>
<feature type="transmembrane region" description="Helical" evidence="7">
    <location>
        <begin position="172"/>
        <end position="193"/>
    </location>
</feature>
<evidence type="ECO:0000256" key="2">
    <source>
        <dbReference type="ARBA" id="ARBA00022448"/>
    </source>
</evidence>
<dbReference type="Proteomes" id="UP000283474">
    <property type="component" value="Chromosome"/>
</dbReference>
<feature type="transmembrane region" description="Helical" evidence="7">
    <location>
        <begin position="361"/>
        <end position="380"/>
    </location>
</feature>
<dbReference type="PANTHER" id="PTHR42718:SF46">
    <property type="entry name" value="BLR6921 PROTEIN"/>
    <property type="match status" value="1"/>
</dbReference>
<feature type="domain" description="Major facilitator superfamily (MFS) profile" evidence="8">
    <location>
        <begin position="17"/>
        <end position="473"/>
    </location>
</feature>
<dbReference type="PANTHER" id="PTHR42718">
    <property type="entry name" value="MAJOR FACILITATOR SUPERFAMILY MULTIDRUG TRANSPORTER MFSC"/>
    <property type="match status" value="1"/>
</dbReference>
<proteinExistence type="predicted"/>
<evidence type="ECO:0000256" key="5">
    <source>
        <dbReference type="ARBA" id="ARBA00022989"/>
    </source>
</evidence>
<feature type="transmembrane region" description="Helical" evidence="7">
    <location>
        <begin position="235"/>
        <end position="252"/>
    </location>
</feature>
<feature type="transmembrane region" description="Helical" evidence="7">
    <location>
        <begin position="53"/>
        <end position="71"/>
    </location>
</feature>
<dbReference type="Gene3D" id="1.20.1250.20">
    <property type="entry name" value="MFS general substrate transporter like domains"/>
    <property type="match status" value="1"/>
</dbReference>
<keyword evidence="3" id="KW-1003">Cell membrane</keyword>
<feature type="transmembrane region" description="Helical" evidence="7">
    <location>
        <begin position="441"/>
        <end position="465"/>
    </location>
</feature>
<sequence>MMSTLALPATRYNKTAVLLTASAGCAMPVLDTNVVGIVLPTIAGDLNASLADVAWVVSTYVLCFAALLLPAGSVADRYGRKRVFVGGILVFMLASLGCGLAPNIPVLYIMRAIQGAGAAFLLAPALAIIAHTFHEESARIRAWATWGGIMGLMMAVSPLVGGAVGTWLGWRWAFFINAPICAVLALAVFKTIAESRDPTPRRLDLPGMALFTAGMFLVTRSLIVGPERGWLSSDVMTGLLASVLVFSAFAIVERRRVHPMLDLAVFRSRAFAAAVLAMFAYAASAQVMAVLLPMYLQNARGATAMQAGVGMLPFAVAMMLLPYAGRALGKHWASWKILTLGLLVVALGNLLMMWAASAGGLPLLVVAMAVLGSGGGLLNGETQRAIMATIPREKAGMASGISTTARFSGVLLGFASLAGVMSAGVSATSQEQTVLPDYSRLAYAAGYADAFLLAALIALLSAIIVRACMGSPVKN</sequence>